<keyword evidence="1" id="KW-0732">Signal</keyword>
<feature type="signal peptide" evidence="1">
    <location>
        <begin position="1"/>
        <end position="30"/>
    </location>
</feature>
<feature type="chain" id="PRO_5039180568" evidence="1">
    <location>
        <begin position="31"/>
        <end position="371"/>
    </location>
</feature>
<dbReference type="Proteomes" id="UP000217954">
    <property type="component" value="Chromosome"/>
</dbReference>
<dbReference type="Pfam" id="PF02470">
    <property type="entry name" value="MlaD"/>
    <property type="match status" value="1"/>
</dbReference>
<protein>
    <submittedName>
        <fullName evidence="3">Putative Mce family protein</fullName>
    </submittedName>
</protein>
<evidence type="ECO:0000259" key="2">
    <source>
        <dbReference type="Pfam" id="PF02470"/>
    </source>
</evidence>
<organism evidence="3 4">
    <name type="scientific">[Mycobacterium] stephanolepidis</name>
    <dbReference type="NCBI Taxonomy" id="1520670"/>
    <lineage>
        <taxon>Bacteria</taxon>
        <taxon>Bacillati</taxon>
        <taxon>Actinomycetota</taxon>
        <taxon>Actinomycetes</taxon>
        <taxon>Mycobacteriales</taxon>
        <taxon>Mycobacteriaceae</taxon>
        <taxon>Mycobacteroides</taxon>
    </lineage>
</organism>
<evidence type="ECO:0000313" key="3">
    <source>
        <dbReference type="EMBL" id="BAX98350.1"/>
    </source>
</evidence>
<dbReference type="PANTHER" id="PTHR33371:SF4">
    <property type="entry name" value="INTERMEMBRANE PHOSPHOLIPID TRANSPORT SYSTEM BINDING PROTEIN MLAD"/>
    <property type="match status" value="1"/>
</dbReference>
<dbReference type="AlphaFoldDB" id="A0A1Z4EZG2"/>
<accession>A0A1Z4EZG2</accession>
<sequence length="371" mass="38927">MNVIAVRRTLRCIVATAVAVVAIGANSSCAPLARHEASYCAFMPDAIGLYVGNPVTQMGYRIGKIVSIQPGPSHVRVGFSITGGREFPGDVKAIIRSTSILADRSLELVGNYSGGPRLNAASCIPLNRSVSPKSLSEIIGSADIFLNAINSSGSENIADTVRGLDQLAHNNGAGFGRLLTVSSDLLDGPDRQISNIGSIVRNTAQLTSALEDITGPMKEILLDAPTTTVDIVTALDGATRLVGADAIGKVGPLMELVATLESRLGDETQITLDRVSNALRKISPHANALAGVFNGVPWWINTAANHFNAKQFGTFNIAYRPPLFRVATHDKLALCGAMNASMPGSCADANGQPYAVDVALLQYVLQQAGHS</sequence>
<dbReference type="OrthoDB" id="4608030at2"/>
<dbReference type="KEGG" id="mste:MSTE_03045"/>
<evidence type="ECO:0000313" key="4">
    <source>
        <dbReference type="Proteomes" id="UP000217954"/>
    </source>
</evidence>
<dbReference type="EMBL" id="AP018165">
    <property type="protein sequence ID" value="BAX98350.1"/>
    <property type="molecule type" value="Genomic_DNA"/>
</dbReference>
<reference evidence="4" key="1">
    <citation type="journal article" date="2017" name="Genome Announc.">
        <title>Complete Genome Sequence of Mycobacterium stephanolepidis.</title>
        <authorList>
            <person name="Fukano H."/>
            <person name="Yoshida M."/>
            <person name="Katayama Y."/>
            <person name="Omatsu T."/>
            <person name="Mizutani T."/>
            <person name="Kurata O."/>
            <person name="Wada S."/>
            <person name="Hoshino Y."/>
        </authorList>
    </citation>
    <scope>NUCLEOTIDE SEQUENCE [LARGE SCALE GENOMIC DNA]</scope>
    <source>
        <strain evidence="4">NJB0901</strain>
    </source>
</reference>
<feature type="domain" description="Mce/MlaD" evidence="2">
    <location>
        <begin position="41"/>
        <end position="109"/>
    </location>
</feature>
<dbReference type="InterPro" id="IPR052336">
    <property type="entry name" value="MlaD_Phospholipid_Transporter"/>
</dbReference>
<keyword evidence="4" id="KW-1185">Reference proteome</keyword>
<proteinExistence type="predicted"/>
<name>A0A1Z4EZG2_9MYCO</name>
<reference evidence="3 4" key="2">
    <citation type="journal article" date="2017" name="Int. J. Syst. Evol. Microbiol.">
        <title>Mycobacterium stephanolepidis sp. nov., a rapidly growing species related to Mycobacterium chelonae, isolated from marine teleost fish, Stephanolepis cirrhifer.</title>
        <authorList>
            <person name="Fukano H."/>
            <person name="Wada S."/>
            <person name="Kurata O."/>
            <person name="Katayama K."/>
            <person name="Fujiwara N."/>
            <person name="Hoshino Y."/>
        </authorList>
    </citation>
    <scope>NUCLEOTIDE SEQUENCE [LARGE SCALE GENOMIC DNA]</scope>
    <source>
        <strain evidence="3 4">NJB0901</strain>
    </source>
</reference>
<evidence type="ECO:0000256" key="1">
    <source>
        <dbReference type="SAM" id="SignalP"/>
    </source>
</evidence>
<gene>
    <name evidence="3" type="ORF">MSTE_03045</name>
</gene>
<dbReference type="PANTHER" id="PTHR33371">
    <property type="entry name" value="INTERMEMBRANE PHOSPHOLIPID TRANSPORT SYSTEM BINDING PROTEIN MLAD-RELATED"/>
    <property type="match status" value="1"/>
</dbReference>
<dbReference type="InterPro" id="IPR003399">
    <property type="entry name" value="Mce/MlaD"/>
</dbReference>